<dbReference type="SUPFAM" id="SSF81296">
    <property type="entry name" value="E set domains"/>
    <property type="match status" value="1"/>
</dbReference>
<comment type="caution">
    <text evidence="8">The sequence shown here is derived from an EMBL/GenBank/DDBJ whole genome shotgun (WGS) entry which is preliminary data.</text>
</comment>
<evidence type="ECO:0000259" key="7">
    <source>
        <dbReference type="Pfam" id="PF04234"/>
    </source>
</evidence>
<evidence type="ECO:0000313" key="8">
    <source>
        <dbReference type="EMBL" id="MBP2411949.1"/>
    </source>
</evidence>
<dbReference type="PANTHER" id="PTHR34820:SF4">
    <property type="entry name" value="INNER MEMBRANE PROTEIN YEBZ"/>
    <property type="match status" value="1"/>
</dbReference>
<feature type="domain" description="CopC" evidence="7">
    <location>
        <begin position="40"/>
        <end position="133"/>
    </location>
</feature>
<evidence type="ECO:0000256" key="4">
    <source>
        <dbReference type="ARBA" id="ARBA00023008"/>
    </source>
</evidence>
<dbReference type="Proteomes" id="UP000711614">
    <property type="component" value="Unassembled WGS sequence"/>
</dbReference>
<dbReference type="Pfam" id="PF04234">
    <property type="entry name" value="CopC"/>
    <property type="match status" value="1"/>
</dbReference>
<name>A0ABS4YT79_9MICC</name>
<keyword evidence="9" id="KW-1185">Reference proteome</keyword>
<evidence type="ECO:0000256" key="1">
    <source>
        <dbReference type="ARBA" id="ARBA00004196"/>
    </source>
</evidence>
<evidence type="ECO:0000256" key="2">
    <source>
        <dbReference type="ARBA" id="ARBA00022723"/>
    </source>
</evidence>
<evidence type="ECO:0000256" key="3">
    <source>
        <dbReference type="ARBA" id="ARBA00022729"/>
    </source>
</evidence>
<dbReference type="InterPro" id="IPR032694">
    <property type="entry name" value="CopC/D"/>
</dbReference>
<sequence>MPSQRFHPSLLRPGTLAAALATALLFMGLTLSTAPGAAAHDQIIATSPTSGERLADAPESLVLTFSGSLMSLGTDVLVLDSQEKDWADGEPSLDGEVLTQRLKTAMPDGEYSVRWRVVSSDGHPINGAYTFLVGDSAATGAAGAAPSTPPAGVGGMTETAAGTPKGTAAATDSAAAGTAPSTGAADTGSSAEAKSSEKVGPFGAVMAAIGAFGGVGVYVAYVLIQSRRRNAKEKREAAGNPS</sequence>
<dbReference type="Gene3D" id="2.60.40.1220">
    <property type="match status" value="1"/>
</dbReference>
<gene>
    <name evidence="8" type="ORF">JOF48_000748</name>
</gene>
<keyword evidence="3" id="KW-0732">Signal</keyword>
<dbReference type="RefSeq" id="WP_209677425.1">
    <property type="nucleotide sequence ID" value="NZ_JAGIOI010000001.1"/>
</dbReference>
<evidence type="ECO:0000256" key="5">
    <source>
        <dbReference type="SAM" id="MobiDB-lite"/>
    </source>
</evidence>
<organism evidence="8 9">
    <name type="scientific">Arthrobacter stackebrandtii</name>
    <dbReference type="NCBI Taxonomy" id="272161"/>
    <lineage>
        <taxon>Bacteria</taxon>
        <taxon>Bacillati</taxon>
        <taxon>Actinomycetota</taxon>
        <taxon>Actinomycetes</taxon>
        <taxon>Micrococcales</taxon>
        <taxon>Micrococcaceae</taxon>
        <taxon>Arthrobacter</taxon>
    </lineage>
</organism>
<keyword evidence="2" id="KW-0479">Metal-binding</keyword>
<accession>A0ABS4YT79</accession>
<keyword evidence="4" id="KW-0186">Copper</keyword>
<comment type="subcellular location">
    <subcellularLocation>
        <location evidence="1">Cell envelope</location>
    </subcellularLocation>
</comment>
<dbReference type="InterPro" id="IPR014755">
    <property type="entry name" value="Cu-Rt/internalin_Ig-like"/>
</dbReference>
<proteinExistence type="predicted"/>
<dbReference type="InterPro" id="IPR014756">
    <property type="entry name" value="Ig_E-set"/>
</dbReference>
<evidence type="ECO:0000256" key="6">
    <source>
        <dbReference type="SAM" id="Phobius"/>
    </source>
</evidence>
<keyword evidence="6" id="KW-1133">Transmembrane helix</keyword>
<protein>
    <submittedName>
        <fullName evidence="8">Methionine-rich copper-binding protein CopC</fullName>
    </submittedName>
</protein>
<keyword evidence="6" id="KW-0472">Membrane</keyword>
<feature type="compositionally biased region" description="Low complexity" evidence="5">
    <location>
        <begin position="157"/>
        <end position="191"/>
    </location>
</feature>
<feature type="transmembrane region" description="Helical" evidence="6">
    <location>
        <begin position="202"/>
        <end position="224"/>
    </location>
</feature>
<keyword evidence="6" id="KW-0812">Transmembrane</keyword>
<feature type="region of interest" description="Disordered" evidence="5">
    <location>
        <begin position="140"/>
        <end position="197"/>
    </location>
</feature>
<reference evidence="8 9" key="1">
    <citation type="submission" date="2021-03" db="EMBL/GenBank/DDBJ databases">
        <title>Sequencing the genomes of 1000 actinobacteria strains.</title>
        <authorList>
            <person name="Klenk H.-P."/>
        </authorList>
    </citation>
    <scope>NUCLEOTIDE SEQUENCE [LARGE SCALE GENOMIC DNA]</scope>
    <source>
        <strain evidence="8 9">DSM 16005</strain>
    </source>
</reference>
<dbReference type="PANTHER" id="PTHR34820">
    <property type="entry name" value="INNER MEMBRANE PROTEIN YEBZ"/>
    <property type="match status" value="1"/>
</dbReference>
<evidence type="ECO:0000313" key="9">
    <source>
        <dbReference type="Proteomes" id="UP000711614"/>
    </source>
</evidence>
<dbReference type="EMBL" id="JAGIOI010000001">
    <property type="protein sequence ID" value="MBP2411949.1"/>
    <property type="molecule type" value="Genomic_DNA"/>
</dbReference>
<dbReference type="InterPro" id="IPR007348">
    <property type="entry name" value="CopC_dom"/>
</dbReference>